<gene>
    <name evidence="1" type="ORF">MEDL_31269</name>
</gene>
<comment type="caution">
    <text evidence="1">The sequence shown here is derived from an EMBL/GenBank/DDBJ whole genome shotgun (WGS) entry which is preliminary data.</text>
</comment>
<sequence>MDVLYPASWMWRLLPYNSMVAYLDRTRTMRNQRCLLAAVNEAGYPPAVRKAPCNNVLPFRCSPAYTSIIKADTLNTTPPEVAIRKQHCEKLCVSPADQNVKYQGYFYNWIITKIQDIQLDYSVDYYYELIHLKFHHYDHQHEGSRYQTDIYMYQMWKITERYEQTGTWLRTRGF</sequence>
<evidence type="ECO:0000313" key="2">
    <source>
        <dbReference type="Proteomes" id="UP000683360"/>
    </source>
</evidence>
<dbReference type="AlphaFoldDB" id="A0A8S3SA83"/>
<keyword evidence="2" id="KW-1185">Reference proteome</keyword>
<evidence type="ECO:0000313" key="1">
    <source>
        <dbReference type="EMBL" id="CAG2217599.1"/>
    </source>
</evidence>
<accession>A0A8S3SA83</accession>
<reference evidence="1" key="1">
    <citation type="submission" date="2021-03" db="EMBL/GenBank/DDBJ databases">
        <authorList>
            <person name="Bekaert M."/>
        </authorList>
    </citation>
    <scope>NUCLEOTIDE SEQUENCE</scope>
</reference>
<dbReference type="Proteomes" id="UP000683360">
    <property type="component" value="Unassembled WGS sequence"/>
</dbReference>
<name>A0A8S3SA83_MYTED</name>
<dbReference type="EMBL" id="CAJPWZ010001546">
    <property type="protein sequence ID" value="CAG2217599.1"/>
    <property type="molecule type" value="Genomic_DNA"/>
</dbReference>
<protein>
    <submittedName>
        <fullName evidence="1">Uncharacterized protein</fullName>
    </submittedName>
</protein>
<organism evidence="1 2">
    <name type="scientific">Mytilus edulis</name>
    <name type="common">Blue mussel</name>
    <dbReference type="NCBI Taxonomy" id="6550"/>
    <lineage>
        <taxon>Eukaryota</taxon>
        <taxon>Metazoa</taxon>
        <taxon>Spiralia</taxon>
        <taxon>Lophotrochozoa</taxon>
        <taxon>Mollusca</taxon>
        <taxon>Bivalvia</taxon>
        <taxon>Autobranchia</taxon>
        <taxon>Pteriomorphia</taxon>
        <taxon>Mytilida</taxon>
        <taxon>Mytiloidea</taxon>
        <taxon>Mytilidae</taxon>
        <taxon>Mytilinae</taxon>
        <taxon>Mytilus</taxon>
    </lineage>
</organism>
<proteinExistence type="predicted"/>